<dbReference type="Gene3D" id="2.170.300.10">
    <property type="entry name" value="Tie2 ligand-binding domain superfamily"/>
    <property type="match status" value="1"/>
</dbReference>
<dbReference type="SUPFAM" id="SSF57196">
    <property type="entry name" value="EGF/Laminin"/>
    <property type="match status" value="1"/>
</dbReference>
<keyword evidence="2" id="KW-0677">Repeat</keyword>
<keyword evidence="3 6" id="KW-1015">Disulfide bond</keyword>
<feature type="compositionally biased region" description="Polar residues" evidence="7">
    <location>
        <begin position="436"/>
        <end position="451"/>
    </location>
</feature>
<dbReference type="Proteomes" id="UP001148018">
    <property type="component" value="Unassembled WGS sequence"/>
</dbReference>
<organism evidence="9 10">
    <name type="scientific">Muraenolepis orangiensis</name>
    <name type="common">Patagonian moray cod</name>
    <dbReference type="NCBI Taxonomy" id="630683"/>
    <lineage>
        <taxon>Eukaryota</taxon>
        <taxon>Metazoa</taxon>
        <taxon>Chordata</taxon>
        <taxon>Craniata</taxon>
        <taxon>Vertebrata</taxon>
        <taxon>Euteleostomi</taxon>
        <taxon>Actinopterygii</taxon>
        <taxon>Neopterygii</taxon>
        <taxon>Teleostei</taxon>
        <taxon>Neoteleostei</taxon>
        <taxon>Acanthomorphata</taxon>
        <taxon>Zeiogadaria</taxon>
        <taxon>Gadariae</taxon>
        <taxon>Gadiformes</taxon>
        <taxon>Muraenolepidoidei</taxon>
        <taxon>Muraenolepididae</taxon>
        <taxon>Muraenolepis</taxon>
    </lineage>
</organism>
<keyword evidence="1" id="KW-0732">Signal</keyword>
<dbReference type="EMBL" id="JANIIK010000043">
    <property type="protein sequence ID" value="KAJ3605897.1"/>
    <property type="molecule type" value="Genomic_DNA"/>
</dbReference>
<feature type="disulfide bond" evidence="6">
    <location>
        <begin position="38"/>
        <end position="47"/>
    </location>
</feature>
<evidence type="ECO:0000256" key="1">
    <source>
        <dbReference type="ARBA" id="ARBA00022729"/>
    </source>
</evidence>
<evidence type="ECO:0000256" key="5">
    <source>
        <dbReference type="ARBA" id="ARBA00023292"/>
    </source>
</evidence>
<dbReference type="PANTHER" id="PTHR10574:SF240">
    <property type="entry name" value="LAMININ SUBUNIT GAMMA-3"/>
    <property type="match status" value="1"/>
</dbReference>
<evidence type="ECO:0000256" key="4">
    <source>
        <dbReference type="ARBA" id="ARBA00023180"/>
    </source>
</evidence>
<dbReference type="InterPro" id="IPR000742">
    <property type="entry name" value="EGF"/>
</dbReference>
<keyword evidence="4" id="KW-0325">Glycoprotein</keyword>
<dbReference type="OrthoDB" id="430826at2759"/>
<dbReference type="SMART" id="SM00180">
    <property type="entry name" value="EGF_Lam"/>
    <property type="match status" value="4"/>
</dbReference>
<evidence type="ECO:0000256" key="7">
    <source>
        <dbReference type="SAM" id="MobiDB-lite"/>
    </source>
</evidence>
<dbReference type="PROSITE" id="PS01248">
    <property type="entry name" value="EGF_LAM_1"/>
    <property type="match status" value="1"/>
</dbReference>
<accession>A0A9Q0EK16</accession>
<protein>
    <recommendedName>
        <fullName evidence="8">Laminin EGF-like domain-containing protein</fullName>
    </recommendedName>
</protein>
<dbReference type="FunFam" id="2.10.25.10:FF:000188">
    <property type="entry name" value="Laminin subunit gamma 2"/>
    <property type="match status" value="1"/>
</dbReference>
<dbReference type="InterPro" id="IPR050440">
    <property type="entry name" value="Laminin/Netrin_ECM"/>
</dbReference>
<gene>
    <name evidence="9" type="ORF">NHX12_027940</name>
</gene>
<dbReference type="Gene3D" id="2.10.25.10">
    <property type="entry name" value="Laminin"/>
    <property type="match status" value="2"/>
</dbReference>
<dbReference type="Pfam" id="PF00053">
    <property type="entry name" value="EGF_laminin"/>
    <property type="match status" value="2"/>
</dbReference>
<dbReference type="GO" id="GO:0007411">
    <property type="term" value="P:axon guidance"/>
    <property type="evidence" value="ECO:0007669"/>
    <property type="project" value="TreeGrafter"/>
</dbReference>
<comment type="caution">
    <text evidence="6">Lacks conserved residue(s) required for the propagation of feature annotation.</text>
</comment>
<dbReference type="GO" id="GO:0009888">
    <property type="term" value="P:tissue development"/>
    <property type="evidence" value="ECO:0007669"/>
    <property type="project" value="TreeGrafter"/>
</dbReference>
<proteinExistence type="predicted"/>
<evidence type="ECO:0000313" key="9">
    <source>
        <dbReference type="EMBL" id="KAJ3605897.1"/>
    </source>
</evidence>
<feature type="region of interest" description="Disordered" evidence="7">
    <location>
        <begin position="436"/>
        <end position="455"/>
    </location>
</feature>
<keyword evidence="10" id="KW-1185">Reference proteome</keyword>
<feature type="non-terminal residue" evidence="9">
    <location>
        <position position="1"/>
    </location>
</feature>
<evidence type="ECO:0000256" key="2">
    <source>
        <dbReference type="ARBA" id="ARBA00022737"/>
    </source>
</evidence>
<evidence type="ECO:0000256" key="3">
    <source>
        <dbReference type="ARBA" id="ARBA00023157"/>
    </source>
</evidence>
<keyword evidence="5 6" id="KW-0424">Laminin EGF-like domain</keyword>
<evidence type="ECO:0000313" key="10">
    <source>
        <dbReference type="Proteomes" id="UP001148018"/>
    </source>
</evidence>
<dbReference type="PANTHER" id="PTHR10574">
    <property type="entry name" value="NETRIN/LAMININ-RELATED"/>
    <property type="match status" value="1"/>
</dbReference>
<dbReference type="AlphaFoldDB" id="A0A9Q0EK16"/>
<dbReference type="CDD" id="cd00055">
    <property type="entry name" value="EGF_Lam"/>
    <property type="match status" value="3"/>
</dbReference>
<feature type="domain" description="Laminin EGF-like" evidence="8">
    <location>
        <begin position="24"/>
        <end position="68"/>
    </location>
</feature>
<comment type="caution">
    <text evidence="9">The sequence shown here is derived from an EMBL/GenBank/DDBJ whole genome shotgun (WGS) entry which is preliminary data.</text>
</comment>
<dbReference type="PROSITE" id="PS50027">
    <property type="entry name" value="EGF_LAM_2"/>
    <property type="match status" value="1"/>
</dbReference>
<evidence type="ECO:0000259" key="8">
    <source>
        <dbReference type="PROSITE" id="PS50027"/>
    </source>
</evidence>
<evidence type="ECO:0000256" key="6">
    <source>
        <dbReference type="PROSITE-ProRule" id="PRU00460"/>
    </source>
</evidence>
<dbReference type="SMART" id="SM00181">
    <property type="entry name" value="EGF"/>
    <property type="match status" value="4"/>
</dbReference>
<sequence>LRHLGGGVLLSPGPLGFTRENFATCHQPCRPETGRCECSHSTAGPTCEQCLKGYYGNARIGTPGDCQPCLCTGRSGCAAITQTGEVVCTDCLVGRMGVRCQKCEGGYHGDPLGQGLGERLCVRCDCSSNADANAVGTCHLLTGRCLNSSPAGTSGPVTPCHPDTGHCLPHVSRRDCSSCQVGFFDLRPGLWSCNCDPMGSVSIECRGNGTCLCRHGFTAYKCDKCQLNFYHNRATHHCQECPTCYGLVRDTAEKLGAQLADLEKLLAGYDCHADLVEAVAREALATSNRTHVLLMELRDDSTVEHTRGQAAAQEEPHGCSGPWPISWLWGRSLWAWASTLGNITSSVGQMALTDGPGSTETNQTLHMQTKEKLVEKIRAEMEPLIKTATRNLEMDVLEDVEEESKDSVVQAKLSRTASRHLVGHLDPALQQLAQQENHTASLSAQLTSESPTPGGKVQRLRQAAQVQRGHLALIETDLQEAGQERDSLRDITLTLPSFCSPPQGAGAG</sequence>
<dbReference type="GO" id="GO:0005604">
    <property type="term" value="C:basement membrane"/>
    <property type="evidence" value="ECO:0007669"/>
    <property type="project" value="UniProtKB-ARBA"/>
</dbReference>
<name>A0A9Q0EK16_9TELE</name>
<reference evidence="9" key="1">
    <citation type="submission" date="2022-07" db="EMBL/GenBank/DDBJ databases">
        <title>Chromosome-level genome of Muraenolepis orangiensis.</title>
        <authorList>
            <person name="Kim J."/>
        </authorList>
    </citation>
    <scope>NUCLEOTIDE SEQUENCE</scope>
    <source>
        <strain evidence="9">KU_S4_2022</strain>
        <tissue evidence="9">Muscle</tissue>
    </source>
</reference>
<dbReference type="GO" id="GO:0009887">
    <property type="term" value="P:animal organ morphogenesis"/>
    <property type="evidence" value="ECO:0007669"/>
    <property type="project" value="TreeGrafter"/>
</dbReference>
<dbReference type="InterPro" id="IPR002049">
    <property type="entry name" value="LE_dom"/>
</dbReference>